<reference evidence="2 4" key="2">
    <citation type="submission" date="2020-11" db="EMBL/GenBank/DDBJ databases">
        <title>Indigenous Rhizobia Nodulating Common beans in Western Kenya.</title>
        <authorList>
            <person name="Wekesa C.S."/>
            <person name="Oelmueller R."/>
            <person name="Furch A.C."/>
        </authorList>
    </citation>
    <scope>NUCLEOTIDE SEQUENCE [LARGE SCALE GENOMIC DNA]</scope>
    <source>
        <strain evidence="4">BS3</strain>
        <strain evidence="2">S3</strain>
    </source>
</reference>
<dbReference type="Proteomes" id="UP000078551">
    <property type="component" value="Chromosome"/>
</dbReference>
<protein>
    <submittedName>
        <fullName evidence="2">Uncharacterized protein</fullName>
    </submittedName>
</protein>
<dbReference type="EMBL" id="CP064931">
    <property type="protein sequence ID" value="QPK08898.1"/>
    <property type="molecule type" value="Genomic_DNA"/>
</dbReference>
<sequence>MTSVSNLPAIDAVADNDLFYVRDASDPTTPDKKATAAQLRPTGAKITNYLRYQANITIPTMAAGAEADGTLSITGAQVNDNVVFNLAVAIPTNIAILGVVVTATDRVKVICARFSSGHDESAYDSSLG</sequence>
<proteinExistence type="predicted"/>
<organism evidence="2 4">
    <name type="scientific">Rhizobium phaseoli</name>
    <dbReference type="NCBI Taxonomy" id="396"/>
    <lineage>
        <taxon>Bacteria</taxon>
        <taxon>Pseudomonadati</taxon>
        <taxon>Pseudomonadota</taxon>
        <taxon>Alphaproteobacteria</taxon>
        <taxon>Hyphomicrobiales</taxon>
        <taxon>Rhizobiaceae</taxon>
        <taxon>Rhizobium/Agrobacterium group</taxon>
        <taxon>Rhizobium</taxon>
    </lineage>
</organism>
<evidence type="ECO:0000313" key="4">
    <source>
        <dbReference type="Proteomes" id="UP000540266"/>
    </source>
</evidence>
<dbReference type="EMBL" id="CP013568">
    <property type="protein sequence ID" value="ANL86712.1"/>
    <property type="molecule type" value="Genomic_DNA"/>
</dbReference>
<gene>
    <name evidence="1" type="ORF">AMC81_CH03999</name>
    <name evidence="2" type="ORF">HER27_021125</name>
</gene>
<reference evidence="1 3" key="1">
    <citation type="submission" date="2015-11" db="EMBL/GenBank/DDBJ databases">
        <title>The limits of bacterial species coexistence and the symbiotic plasmid transference in sympatric Rhizobium populations.</title>
        <authorList>
            <person name="Perez-Carrascal O.M."/>
            <person name="VanInsberghe D."/>
            <person name="Juarez S."/>
            <person name="Polz M.F."/>
            <person name="Vinuesa P."/>
            <person name="Gonzalez V."/>
        </authorList>
    </citation>
    <scope>NUCLEOTIDE SEQUENCE [LARGE SCALE GENOMIC DNA]</scope>
    <source>
        <strain evidence="1 3">N771</strain>
    </source>
</reference>
<accession>A0A192TG54</accession>
<name>A0A192TG54_9HYPH</name>
<evidence type="ECO:0000313" key="1">
    <source>
        <dbReference type="EMBL" id="ANL86712.1"/>
    </source>
</evidence>
<dbReference type="AlphaFoldDB" id="A0A192TG54"/>
<keyword evidence="3" id="KW-1185">Reference proteome</keyword>
<dbReference type="Proteomes" id="UP000540266">
    <property type="component" value="Chromosome"/>
</dbReference>
<dbReference type="RefSeq" id="WP_012485433.1">
    <property type="nucleotide sequence ID" value="NZ_CP013522.1"/>
</dbReference>
<evidence type="ECO:0000313" key="2">
    <source>
        <dbReference type="EMBL" id="QPK08898.1"/>
    </source>
</evidence>
<evidence type="ECO:0000313" key="3">
    <source>
        <dbReference type="Proteomes" id="UP000078551"/>
    </source>
</evidence>